<dbReference type="Proteomes" id="UP000075243">
    <property type="component" value="Unassembled WGS sequence"/>
</dbReference>
<dbReference type="Pfam" id="PF14223">
    <property type="entry name" value="Retrotran_gag_2"/>
    <property type="match status" value="1"/>
</dbReference>
<gene>
    <name evidence="1" type="ORF">KK1_040037</name>
</gene>
<dbReference type="EMBL" id="KQ483974">
    <property type="protein sequence ID" value="KYP38693.1"/>
    <property type="molecule type" value="Genomic_DNA"/>
</dbReference>
<sequence>MMEAHTKMISLNGANYHLWKGKMNDLLFVKNLHLPIFASNKLESKPDEEWDFEHQQVYGFIRQFVDDNFYNFIAIETHARTLWDKLESLHASKLGNNKLYLVKNFVELKYKKGTLIKNHLSEFQGCFDQLSGVDIKFDEDLLGLFLLNFLPNSWETFQVSMIGVAPIGDSFLQIAKSGVLNEEMRRKI</sequence>
<dbReference type="Gramene" id="C.cajan_41163.t">
    <property type="protein sequence ID" value="C.cajan_41163.t.cds1"/>
    <property type="gene ID" value="C.cajan_41163"/>
</dbReference>
<evidence type="ECO:0000313" key="1">
    <source>
        <dbReference type="EMBL" id="KYP38693.1"/>
    </source>
</evidence>
<evidence type="ECO:0000313" key="2">
    <source>
        <dbReference type="Proteomes" id="UP000075243"/>
    </source>
</evidence>
<dbReference type="AlphaFoldDB" id="A0A151R861"/>
<proteinExistence type="predicted"/>
<name>A0A151R861_CAJCA</name>
<keyword evidence="2" id="KW-1185">Reference proteome</keyword>
<organism evidence="1 2">
    <name type="scientific">Cajanus cajan</name>
    <name type="common">Pigeon pea</name>
    <name type="synonym">Cajanus indicus</name>
    <dbReference type="NCBI Taxonomy" id="3821"/>
    <lineage>
        <taxon>Eukaryota</taxon>
        <taxon>Viridiplantae</taxon>
        <taxon>Streptophyta</taxon>
        <taxon>Embryophyta</taxon>
        <taxon>Tracheophyta</taxon>
        <taxon>Spermatophyta</taxon>
        <taxon>Magnoliopsida</taxon>
        <taxon>eudicotyledons</taxon>
        <taxon>Gunneridae</taxon>
        <taxon>Pentapetalae</taxon>
        <taxon>rosids</taxon>
        <taxon>fabids</taxon>
        <taxon>Fabales</taxon>
        <taxon>Fabaceae</taxon>
        <taxon>Papilionoideae</taxon>
        <taxon>50 kb inversion clade</taxon>
        <taxon>NPAAA clade</taxon>
        <taxon>indigoferoid/millettioid clade</taxon>
        <taxon>Phaseoleae</taxon>
        <taxon>Cajanus</taxon>
    </lineage>
</organism>
<reference evidence="1" key="1">
    <citation type="journal article" date="2012" name="Nat. Biotechnol.">
        <title>Draft genome sequence of pigeonpea (Cajanus cajan), an orphan legume crop of resource-poor farmers.</title>
        <authorList>
            <person name="Varshney R.K."/>
            <person name="Chen W."/>
            <person name="Li Y."/>
            <person name="Bharti A.K."/>
            <person name="Saxena R.K."/>
            <person name="Schlueter J.A."/>
            <person name="Donoghue M.T."/>
            <person name="Azam S."/>
            <person name="Fan G."/>
            <person name="Whaley A.M."/>
            <person name="Farmer A.D."/>
            <person name="Sheridan J."/>
            <person name="Iwata A."/>
            <person name="Tuteja R."/>
            <person name="Penmetsa R.V."/>
            <person name="Wu W."/>
            <person name="Upadhyaya H.D."/>
            <person name="Yang S.P."/>
            <person name="Shah T."/>
            <person name="Saxena K.B."/>
            <person name="Michael T."/>
            <person name="McCombie W.R."/>
            <person name="Yang B."/>
            <person name="Zhang G."/>
            <person name="Yang H."/>
            <person name="Wang J."/>
            <person name="Spillane C."/>
            <person name="Cook D.R."/>
            <person name="May G.D."/>
            <person name="Xu X."/>
            <person name="Jackson S.A."/>
        </authorList>
    </citation>
    <scope>NUCLEOTIDE SEQUENCE [LARGE SCALE GENOMIC DNA]</scope>
</reference>
<accession>A0A151R861</accession>
<protein>
    <submittedName>
        <fullName evidence="1">Retrovirus-related Pol polyprotein from transposon TNT 1-94</fullName>
    </submittedName>
</protein>